<dbReference type="AlphaFoldDB" id="F5XII1"/>
<organism evidence="2 3">
    <name type="scientific">Microlunatus phosphovorus (strain ATCC 700054 / DSM 10555 / JCM 9379 / NBRC 101784 / NCIMB 13414 / VKM Ac-1990 / NM-1)</name>
    <dbReference type="NCBI Taxonomy" id="1032480"/>
    <lineage>
        <taxon>Bacteria</taxon>
        <taxon>Bacillati</taxon>
        <taxon>Actinomycetota</taxon>
        <taxon>Actinomycetes</taxon>
        <taxon>Propionibacteriales</taxon>
        <taxon>Propionibacteriaceae</taxon>
        <taxon>Microlunatus</taxon>
    </lineage>
</organism>
<evidence type="ECO:0000256" key="1">
    <source>
        <dbReference type="SAM" id="MobiDB-lite"/>
    </source>
</evidence>
<evidence type="ECO:0000313" key="3">
    <source>
        <dbReference type="Proteomes" id="UP000007947"/>
    </source>
</evidence>
<dbReference type="HOGENOM" id="CLU_2717877_0_0_11"/>
<protein>
    <submittedName>
        <fullName evidence="2">Putative transposase</fullName>
    </submittedName>
</protein>
<feature type="compositionally biased region" description="Pro residues" evidence="1">
    <location>
        <begin position="61"/>
        <end position="72"/>
    </location>
</feature>
<dbReference type="Proteomes" id="UP000007947">
    <property type="component" value="Chromosome"/>
</dbReference>
<sequence>MGAVGTSADNSLAESFNATLNARSCKITTVGPTRRSAAARCSAGSCATTPAADTPTAATRPRPPTRQPLGFP</sequence>
<dbReference type="KEGG" id="mph:MLP_52050"/>
<proteinExistence type="predicted"/>
<feature type="compositionally biased region" description="Low complexity" evidence="1">
    <location>
        <begin position="42"/>
        <end position="60"/>
    </location>
</feature>
<keyword evidence="3" id="KW-1185">Reference proteome</keyword>
<dbReference type="STRING" id="1032480.MLP_52050"/>
<accession>F5XII1</accession>
<feature type="region of interest" description="Disordered" evidence="1">
    <location>
        <begin position="42"/>
        <end position="72"/>
    </location>
</feature>
<reference evidence="2 3" key="1">
    <citation type="submission" date="2011-05" db="EMBL/GenBank/DDBJ databases">
        <title>Whole genome sequence of Microlunatus phosphovorus NM-1.</title>
        <authorList>
            <person name="Hosoyama A."/>
            <person name="Sasaki K."/>
            <person name="Harada T."/>
            <person name="Igarashi R."/>
            <person name="Kawakoshi A."/>
            <person name="Sasagawa M."/>
            <person name="Fukada J."/>
            <person name="Nakamura S."/>
            <person name="Katano Y."/>
            <person name="Hanada S."/>
            <person name="Kamagata Y."/>
            <person name="Nakamura N."/>
            <person name="Yamazaki S."/>
            <person name="Fujita N."/>
        </authorList>
    </citation>
    <scope>NUCLEOTIDE SEQUENCE [LARGE SCALE GENOMIC DNA]</scope>
    <source>
        <strain evidence="3">ATCC 700054 / DSM 10555 / JCM 9379 / NBRC 101784 / NCIMB 13414 / VKM Ac-1990 / NM-1</strain>
    </source>
</reference>
<dbReference type="EMBL" id="AP012204">
    <property type="protein sequence ID" value="BAK38219.1"/>
    <property type="molecule type" value="Genomic_DNA"/>
</dbReference>
<name>F5XII1_MICPN</name>
<gene>
    <name evidence="2" type="ordered locus">MLP_52050</name>
</gene>
<evidence type="ECO:0000313" key="2">
    <source>
        <dbReference type="EMBL" id="BAK38219.1"/>
    </source>
</evidence>